<proteinExistence type="predicted"/>
<reference evidence="1 2" key="1">
    <citation type="journal article" date="2018" name="Mol. Plant">
        <title>The genome of Artemisia annua provides insight into the evolution of Asteraceae family and artemisinin biosynthesis.</title>
        <authorList>
            <person name="Shen Q."/>
            <person name="Zhang L."/>
            <person name="Liao Z."/>
            <person name="Wang S."/>
            <person name="Yan T."/>
            <person name="Shi P."/>
            <person name="Liu M."/>
            <person name="Fu X."/>
            <person name="Pan Q."/>
            <person name="Wang Y."/>
            <person name="Lv Z."/>
            <person name="Lu X."/>
            <person name="Zhang F."/>
            <person name="Jiang W."/>
            <person name="Ma Y."/>
            <person name="Chen M."/>
            <person name="Hao X."/>
            <person name="Li L."/>
            <person name="Tang Y."/>
            <person name="Lv G."/>
            <person name="Zhou Y."/>
            <person name="Sun X."/>
            <person name="Brodelius P.E."/>
            <person name="Rose J.K.C."/>
            <person name="Tang K."/>
        </authorList>
    </citation>
    <scope>NUCLEOTIDE SEQUENCE [LARGE SCALE GENOMIC DNA]</scope>
    <source>
        <strain evidence="2">cv. Huhao1</strain>
        <tissue evidence="1">Leaf</tissue>
    </source>
</reference>
<evidence type="ECO:0000313" key="2">
    <source>
        <dbReference type="Proteomes" id="UP000245207"/>
    </source>
</evidence>
<protein>
    <submittedName>
        <fullName evidence="1">Uncharacterized protein</fullName>
    </submittedName>
</protein>
<dbReference type="Gene3D" id="1.10.287.10">
    <property type="entry name" value="S15/NS1, RNA-binding"/>
    <property type="match status" value="1"/>
</dbReference>
<sequence>MGSKSAMPVDHCLQNHPPSPKIQSADHQDVDNITGITYVFPRKRKMTEKGDEEAAVEVASLEMIPWVLLLDIQKQLELRNRLKTNENDSKPQVDLKVAECMIKETIRNCKRTKELPRGWKYNPANLSNLVAIDPRIVKKNYTTPSQTGLESHDHVERYTNNHLAKFCVNNTEGSCMHESENSKRRLHVGKSQLRLEFGSPNSDWVRS</sequence>
<dbReference type="EMBL" id="PKPP01008861">
    <property type="protein sequence ID" value="PWA49587.1"/>
    <property type="molecule type" value="Genomic_DNA"/>
</dbReference>
<name>A0A2U1LKR0_ARTAN</name>
<dbReference type="Proteomes" id="UP000245207">
    <property type="component" value="Unassembled WGS sequence"/>
</dbReference>
<dbReference type="AlphaFoldDB" id="A0A2U1LKR0"/>
<evidence type="ECO:0000313" key="1">
    <source>
        <dbReference type="EMBL" id="PWA49587.1"/>
    </source>
</evidence>
<gene>
    <name evidence="1" type="ORF">CTI12_AA479430</name>
</gene>
<keyword evidence="2" id="KW-1185">Reference proteome</keyword>
<organism evidence="1 2">
    <name type="scientific">Artemisia annua</name>
    <name type="common">Sweet wormwood</name>
    <dbReference type="NCBI Taxonomy" id="35608"/>
    <lineage>
        <taxon>Eukaryota</taxon>
        <taxon>Viridiplantae</taxon>
        <taxon>Streptophyta</taxon>
        <taxon>Embryophyta</taxon>
        <taxon>Tracheophyta</taxon>
        <taxon>Spermatophyta</taxon>
        <taxon>Magnoliopsida</taxon>
        <taxon>eudicotyledons</taxon>
        <taxon>Gunneridae</taxon>
        <taxon>Pentapetalae</taxon>
        <taxon>asterids</taxon>
        <taxon>campanulids</taxon>
        <taxon>Asterales</taxon>
        <taxon>Asteraceae</taxon>
        <taxon>Asteroideae</taxon>
        <taxon>Anthemideae</taxon>
        <taxon>Artemisiinae</taxon>
        <taxon>Artemisia</taxon>
    </lineage>
</organism>
<comment type="caution">
    <text evidence="1">The sequence shown here is derived from an EMBL/GenBank/DDBJ whole genome shotgun (WGS) entry which is preliminary data.</text>
</comment>
<accession>A0A2U1LKR0</accession>